<evidence type="ECO:0000313" key="3">
    <source>
        <dbReference type="Proteomes" id="UP000198848"/>
    </source>
</evidence>
<keyword evidence="3" id="KW-1185">Reference proteome</keyword>
<dbReference type="EMBL" id="FNLC01000003">
    <property type="protein sequence ID" value="SDR30925.1"/>
    <property type="molecule type" value="Genomic_DNA"/>
</dbReference>
<gene>
    <name evidence="2" type="ORF">SAMN04489842_3186</name>
</gene>
<organism evidence="2 3">
    <name type="scientific">Natronobacterium texcoconense</name>
    <dbReference type="NCBI Taxonomy" id="1095778"/>
    <lineage>
        <taxon>Archaea</taxon>
        <taxon>Methanobacteriati</taxon>
        <taxon>Methanobacteriota</taxon>
        <taxon>Stenosarchaea group</taxon>
        <taxon>Halobacteria</taxon>
        <taxon>Halobacteriales</taxon>
        <taxon>Natrialbaceae</taxon>
        <taxon>Natronobacterium</taxon>
    </lineage>
</organism>
<reference evidence="3" key="1">
    <citation type="submission" date="2016-10" db="EMBL/GenBank/DDBJ databases">
        <authorList>
            <person name="Varghese N."/>
            <person name="Submissions S."/>
        </authorList>
    </citation>
    <scope>NUCLEOTIDE SEQUENCE [LARGE SCALE GENOMIC DNA]</scope>
    <source>
        <strain evidence="3">DSM 24767</strain>
    </source>
</reference>
<dbReference type="Proteomes" id="UP000198848">
    <property type="component" value="Unassembled WGS sequence"/>
</dbReference>
<dbReference type="STRING" id="1095778.SAMN04489842_3186"/>
<protein>
    <submittedName>
        <fullName evidence="2">Uncharacterized protein</fullName>
    </submittedName>
</protein>
<proteinExistence type="predicted"/>
<name>A0A1H1HZN2_NATTX</name>
<sequence length="107" mass="12396">MSAEQRPPSPSENRPRESSAGPEPSTDVELEFQPADETPTRTDAELHSRIERTKLQARVTALERALETREHQRAEIVTQYERILEERTDETEDETAGLLARLLERWR</sequence>
<evidence type="ECO:0000313" key="2">
    <source>
        <dbReference type="EMBL" id="SDR30925.1"/>
    </source>
</evidence>
<dbReference type="AlphaFoldDB" id="A0A1H1HZN2"/>
<accession>A0A1H1HZN2</accession>
<dbReference type="RefSeq" id="WP_090383830.1">
    <property type="nucleotide sequence ID" value="NZ_FNLC01000003.1"/>
</dbReference>
<feature type="region of interest" description="Disordered" evidence="1">
    <location>
        <begin position="1"/>
        <end position="45"/>
    </location>
</feature>
<evidence type="ECO:0000256" key="1">
    <source>
        <dbReference type="SAM" id="MobiDB-lite"/>
    </source>
</evidence>